<evidence type="ECO:0000256" key="1">
    <source>
        <dbReference type="SAM" id="MobiDB-lite"/>
    </source>
</evidence>
<name>A0A6J8DHU9_MYTCO</name>
<keyword evidence="3" id="KW-0378">Hydrolase</keyword>
<accession>A0A6J8DHU9</accession>
<evidence type="ECO:0000259" key="2">
    <source>
        <dbReference type="PROSITE" id="PS50013"/>
    </source>
</evidence>
<proteinExistence type="predicted"/>
<protein>
    <submittedName>
        <fullName evidence="3">CHD8</fullName>
        <ecNumber evidence="3">3.6.4.12</ecNumber>
    </submittedName>
</protein>
<dbReference type="Gene3D" id="2.40.50.40">
    <property type="match status" value="2"/>
</dbReference>
<gene>
    <name evidence="3" type="ORF">MCOR_40504</name>
</gene>
<dbReference type="EC" id="3.6.4.12" evidence="3"/>
<dbReference type="PROSITE" id="PS50013">
    <property type="entry name" value="CHROMO_2"/>
    <property type="match status" value="1"/>
</dbReference>
<evidence type="ECO:0000313" key="4">
    <source>
        <dbReference type="Proteomes" id="UP000507470"/>
    </source>
</evidence>
<evidence type="ECO:0000313" key="3">
    <source>
        <dbReference type="EMBL" id="CAC5406992.1"/>
    </source>
</evidence>
<feature type="domain" description="Chromo" evidence="2">
    <location>
        <begin position="116"/>
        <end position="192"/>
    </location>
</feature>
<dbReference type="GO" id="GO:0016787">
    <property type="term" value="F:hydrolase activity"/>
    <property type="evidence" value="ECO:0007669"/>
    <property type="project" value="UniProtKB-KW"/>
</dbReference>
<dbReference type="InterPro" id="IPR016197">
    <property type="entry name" value="Chromo-like_dom_sf"/>
</dbReference>
<feature type="region of interest" description="Disordered" evidence="1">
    <location>
        <begin position="234"/>
        <end position="269"/>
    </location>
</feature>
<feature type="compositionally biased region" description="Basic and acidic residues" evidence="1">
    <location>
        <begin position="234"/>
        <end position="255"/>
    </location>
</feature>
<dbReference type="OrthoDB" id="5857104at2759"/>
<dbReference type="PANTHER" id="PTHR46850">
    <property type="entry name" value="CHROMODOMAIN-HELICASE-DNA-BINDING PROTEIN 9"/>
    <property type="match status" value="1"/>
</dbReference>
<reference evidence="3 4" key="1">
    <citation type="submission" date="2020-06" db="EMBL/GenBank/DDBJ databases">
        <authorList>
            <person name="Li R."/>
            <person name="Bekaert M."/>
        </authorList>
    </citation>
    <scope>NUCLEOTIDE SEQUENCE [LARGE SCALE GENOMIC DNA]</scope>
    <source>
        <strain evidence="4">wild</strain>
    </source>
</reference>
<dbReference type="EMBL" id="CACVKT020007280">
    <property type="protein sequence ID" value="CAC5406992.1"/>
    <property type="molecule type" value="Genomic_DNA"/>
</dbReference>
<dbReference type="PANTHER" id="PTHR46850:SF1">
    <property type="entry name" value="CHROMODOMAIN-HELICASE-DNA-BINDING PROTEIN 9"/>
    <property type="match status" value="1"/>
</dbReference>
<sequence>MMLKQVLPPATFLKSKKRKRNGSSDGSDVEIKITPPPSPENDEDSGIQKRRSARNTKRKKYHDEVDLNLSDDDTLDVESEAVVGATVNATGGAVTKPLPFLSVETTVVLPPEEESLVVEKILGVRMRKLDKDIDVVNDEEEAQPEEEVEEYFVKYKNFSYLHCEWKTITELERDKRIHMKLKRFRSKREHLDLFDTVDEDELFNPDYVEVDRVMEVSVTSDPITEEEVTHFLVKWRDPPPEEDRQAPARPSRDEWTQIPKLKPIKEATL</sequence>
<dbReference type="InterPro" id="IPR023780">
    <property type="entry name" value="Chromo_domain"/>
</dbReference>
<feature type="compositionally biased region" description="Basic residues" evidence="1">
    <location>
        <begin position="48"/>
        <end position="60"/>
    </location>
</feature>
<keyword evidence="4" id="KW-1185">Reference proteome</keyword>
<dbReference type="Proteomes" id="UP000507470">
    <property type="component" value="Unassembled WGS sequence"/>
</dbReference>
<dbReference type="AlphaFoldDB" id="A0A6J8DHU9"/>
<dbReference type="SUPFAM" id="SSF54160">
    <property type="entry name" value="Chromo domain-like"/>
    <property type="match status" value="2"/>
</dbReference>
<dbReference type="SMART" id="SM00298">
    <property type="entry name" value="CHROMO"/>
    <property type="match status" value="2"/>
</dbReference>
<organism evidence="3 4">
    <name type="scientific">Mytilus coruscus</name>
    <name type="common">Sea mussel</name>
    <dbReference type="NCBI Taxonomy" id="42192"/>
    <lineage>
        <taxon>Eukaryota</taxon>
        <taxon>Metazoa</taxon>
        <taxon>Spiralia</taxon>
        <taxon>Lophotrochozoa</taxon>
        <taxon>Mollusca</taxon>
        <taxon>Bivalvia</taxon>
        <taxon>Autobranchia</taxon>
        <taxon>Pteriomorphia</taxon>
        <taxon>Mytilida</taxon>
        <taxon>Mytiloidea</taxon>
        <taxon>Mytilidae</taxon>
        <taxon>Mytilinae</taxon>
        <taxon>Mytilus</taxon>
    </lineage>
</organism>
<dbReference type="InterPro" id="IPR000953">
    <property type="entry name" value="Chromo/chromo_shadow_dom"/>
</dbReference>
<feature type="region of interest" description="Disordered" evidence="1">
    <location>
        <begin position="1"/>
        <end position="66"/>
    </location>
</feature>
<dbReference type="CDD" id="cd18668">
    <property type="entry name" value="CD1_tandem_CHD5-9_like"/>
    <property type="match status" value="1"/>
</dbReference>
<dbReference type="Pfam" id="PF00385">
    <property type="entry name" value="Chromo"/>
    <property type="match status" value="1"/>
</dbReference>
<dbReference type="InterPro" id="IPR051493">
    <property type="entry name" value="CHD"/>
</dbReference>
<dbReference type="GO" id="GO:0003678">
    <property type="term" value="F:DNA helicase activity"/>
    <property type="evidence" value="ECO:0007669"/>
    <property type="project" value="UniProtKB-EC"/>
</dbReference>